<name>A0A1G2QDL6_9BACT</name>
<evidence type="ECO:0000256" key="16">
    <source>
        <dbReference type="SAM" id="Phobius"/>
    </source>
</evidence>
<reference evidence="17 18" key="1">
    <citation type="journal article" date="2016" name="Nat. Commun.">
        <title>Thousands of microbial genomes shed light on interconnected biogeochemical processes in an aquifer system.</title>
        <authorList>
            <person name="Anantharaman K."/>
            <person name="Brown C.T."/>
            <person name="Hug L.A."/>
            <person name="Sharon I."/>
            <person name="Castelle C.J."/>
            <person name="Probst A.J."/>
            <person name="Thomas B.C."/>
            <person name="Singh A."/>
            <person name="Wilkins M.J."/>
            <person name="Karaoz U."/>
            <person name="Brodie E.L."/>
            <person name="Williams K.H."/>
            <person name="Hubbard S.S."/>
            <person name="Banfield J.F."/>
        </authorList>
    </citation>
    <scope>NUCLEOTIDE SEQUENCE [LARGE SCALE GENOMIC DNA]</scope>
</reference>
<keyword evidence="5" id="KW-0133">Cell shape</keyword>
<feature type="transmembrane region" description="Helical" evidence="16">
    <location>
        <begin position="188"/>
        <end position="209"/>
    </location>
</feature>
<dbReference type="AlphaFoldDB" id="A0A1G2QDL6"/>
<dbReference type="GO" id="GO:0015648">
    <property type="term" value="F:lipid-linked peptidoglycan transporter activity"/>
    <property type="evidence" value="ECO:0007669"/>
    <property type="project" value="TreeGrafter"/>
</dbReference>
<evidence type="ECO:0000313" key="17">
    <source>
        <dbReference type="EMBL" id="OHA58644.1"/>
    </source>
</evidence>
<evidence type="ECO:0000256" key="3">
    <source>
        <dbReference type="ARBA" id="ARBA00022679"/>
    </source>
</evidence>
<feature type="transmembrane region" description="Helical" evidence="16">
    <location>
        <begin position="12"/>
        <end position="35"/>
    </location>
</feature>
<evidence type="ECO:0000256" key="5">
    <source>
        <dbReference type="ARBA" id="ARBA00022960"/>
    </source>
</evidence>
<sequence>MQTAAKNQSRFFLFLVALLAGFGFFIFLSASLGMIGTNMAGFIHIGLKQLAVLAGSLVLMLVLANIPYRLWREYSLPILIAGIIATAIIFIPGLGISAGGATRWLNLGLFSIQPAELLKLGLVMYYAAWLTRAKDKAGTLWSGLAPMLVLLGIAGILLIQQPDIGTFIVIASALATQYFVAGGKWRHFLGLFFVAILVLGCLAIAMPYVRDRITTFFNSDKDVLNSAYQINQSLIAIGSGGLSGRGFGQSLQKFNFLPQPIGDSIFAVAGEEFGFIGTMIILILFLLFAVYGLKIASGSRDSFGGLLATGLVILIISQSFANIGAMLGLIPLTGEPLIFVSQGGSALLFGLSAVGIILNISRYQKHSN</sequence>
<feature type="transmembrane region" description="Helical" evidence="16">
    <location>
        <begin position="164"/>
        <end position="181"/>
    </location>
</feature>
<keyword evidence="8 16" id="KW-0472">Membrane</keyword>
<dbReference type="GO" id="GO:0051301">
    <property type="term" value="P:cell division"/>
    <property type="evidence" value="ECO:0007669"/>
    <property type="project" value="InterPro"/>
</dbReference>
<evidence type="ECO:0000256" key="12">
    <source>
        <dbReference type="ARBA" id="ARBA00041185"/>
    </source>
</evidence>
<dbReference type="PANTHER" id="PTHR30474">
    <property type="entry name" value="CELL CYCLE PROTEIN"/>
    <property type="match status" value="1"/>
</dbReference>
<keyword evidence="3" id="KW-0808">Transferase</keyword>
<feature type="transmembrane region" description="Helical" evidence="16">
    <location>
        <begin position="76"/>
        <end position="98"/>
    </location>
</feature>
<feature type="transmembrane region" description="Helical" evidence="16">
    <location>
        <begin position="104"/>
        <end position="128"/>
    </location>
</feature>
<evidence type="ECO:0000256" key="13">
    <source>
        <dbReference type="ARBA" id="ARBA00041418"/>
    </source>
</evidence>
<gene>
    <name evidence="17" type="ORF">A2571_02650</name>
</gene>
<accession>A0A1G2QDL6</accession>
<feature type="transmembrane region" description="Helical" evidence="16">
    <location>
        <begin position="273"/>
        <end position="293"/>
    </location>
</feature>
<evidence type="ECO:0000256" key="8">
    <source>
        <dbReference type="ARBA" id="ARBA00023136"/>
    </source>
</evidence>
<proteinExistence type="inferred from homology"/>
<evidence type="ECO:0000256" key="10">
    <source>
        <dbReference type="ARBA" id="ARBA00033270"/>
    </source>
</evidence>
<keyword evidence="6" id="KW-0573">Peptidoglycan synthesis</keyword>
<evidence type="ECO:0000256" key="9">
    <source>
        <dbReference type="ARBA" id="ARBA00032370"/>
    </source>
</evidence>
<feature type="transmembrane region" description="Helical" evidence="16">
    <location>
        <begin position="41"/>
        <end position="64"/>
    </location>
</feature>
<evidence type="ECO:0000256" key="11">
    <source>
        <dbReference type="ARBA" id="ARBA00038053"/>
    </source>
</evidence>
<dbReference type="GO" id="GO:0009252">
    <property type="term" value="P:peptidoglycan biosynthetic process"/>
    <property type="evidence" value="ECO:0007669"/>
    <property type="project" value="UniProtKB-KW"/>
</dbReference>
<dbReference type="GO" id="GO:0032153">
    <property type="term" value="C:cell division site"/>
    <property type="evidence" value="ECO:0007669"/>
    <property type="project" value="TreeGrafter"/>
</dbReference>
<dbReference type="STRING" id="1802438.A2571_02650"/>
<comment type="subcellular location">
    <subcellularLocation>
        <location evidence="1">Membrane</location>
        <topology evidence="1">Multi-pass membrane protein</topology>
    </subcellularLocation>
</comment>
<dbReference type="InterPro" id="IPR001182">
    <property type="entry name" value="FtsW/RodA"/>
</dbReference>
<comment type="similarity">
    <text evidence="11">Belongs to the SEDS family. FtsW subfamily.</text>
</comment>
<keyword evidence="7 16" id="KW-1133">Transmembrane helix</keyword>
<dbReference type="GO" id="GO:0005886">
    <property type="term" value="C:plasma membrane"/>
    <property type="evidence" value="ECO:0007669"/>
    <property type="project" value="TreeGrafter"/>
</dbReference>
<comment type="caution">
    <text evidence="17">The sequence shown here is derived from an EMBL/GenBank/DDBJ whole genome shotgun (WGS) entry which is preliminary data.</text>
</comment>
<evidence type="ECO:0000256" key="7">
    <source>
        <dbReference type="ARBA" id="ARBA00022989"/>
    </source>
</evidence>
<dbReference type="GO" id="GO:0008955">
    <property type="term" value="F:peptidoglycan glycosyltransferase activity"/>
    <property type="evidence" value="ECO:0007669"/>
    <property type="project" value="UniProtKB-EC"/>
</dbReference>
<dbReference type="EMBL" id="MHTJ01000003">
    <property type="protein sequence ID" value="OHA58644.1"/>
    <property type="molecule type" value="Genomic_DNA"/>
</dbReference>
<evidence type="ECO:0000313" key="18">
    <source>
        <dbReference type="Proteomes" id="UP000177043"/>
    </source>
</evidence>
<keyword evidence="2" id="KW-0328">Glycosyltransferase</keyword>
<feature type="transmembrane region" description="Helical" evidence="16">
    <location>
        <begin position="140"/>
        <end position="158"/>
    </location>
</feature>
<dbReference type="PANTHER" id="PTHR30474:SF2">
    <property type="entry name" value="PEPTIDOGLYCAN GLYCOSYLTRANSFERASE FTSW-RELATED"/>
    <property type="match status" value="1"/>
</dbReference>
<dbReference type="GO" id="GO:0008360">
    <property type="term" value="P:regulation of cell shape"/>
    <property type="evidence" value="ECO:0007669"/>
    <property type="project" value="UniProtKB-KW"/>
</dbReference>
<dbReference type="Pfam" id="PF01098">
    <property type="entry name" value="FTSW_RODA_SPOVE"/>
    <property type="match status" value="1"/>
</dbReference>
<feature type="transmembrane region" description="Helical" evidence="16">
    <location>
        <begin position="305"/>
        <end position="330"/>
    </location>
</feature>
<evidence type="ECO:0000256" key="15">
    <source>
        <dbReference type="ARBA" id="ARBA00049902"/>
    </source>
</evidence>
<evidence type="ECO:0000256" key="6">
    <source>
        <dbReference type="ARBA" id="ARBA00022984"/>
    </source>
</evidence>
<comment type="catalytic activity">
    <reaction evidence="15">
        <text>[GlcNAc-(1-&gt;4)-Mur2Ac(oyl-L-Ala-gamma-D-Glu-L-Lys-D-Ala-D-Ala)](n)-di-trans,octa-cis-undecaprenyl diphosphate + beta-D-GlcNAc-(1-&gt;4)-Mur2Ac(oyl-L-Ala-gamma-D-Glu-L-Lys-D-Ala-D-Ala)-di-trans,octa-cis-undecaprenyl diphosphate = [GlcNAc-(1-&gt;4)-Mur2Ac(oyl-L-Ala-gamma-D-Glu-L-Lys-D-Ala-D-Ala)](n+1)-di-trans,octa-cis-undecaprenyl diphosphate + di-trans,octa-cis-undecaprenyl diphosphate + H(+)</text>
        <dbReference type="Rhea" id="RHEA:23708"/>
        <dbReference type="Rhea" id="RHEA-COMP:9602"/>
        <dbReference type="Rhea" id="RHEA-COMP:9603"/>
        <dbReference type="ChEBI" id="CHEBI:15378"/>
        <dbReference type="ChEBI" id="CHEBI:58405"/>
        <dbReference type="ChEBI" id="CHEBI:60033"/>
        <dbReference type="ChEBI" id="CHEBI:78435"/>
        <dbReference type="EC" id="2.4.99.28"/>
    </reaction>
</comment>
<protein>
    <recommendedName>
        <fullName evidence="12">Probable peptidoglycan glycosyltransferase FtsW</fullName>
        <ecNumber evidence="14">2.4.99.28</ecNumber>
    </recommendedName>
    <alternativeName>
        <fullName evidence="13">Cell division protein FtsW</fullName>
    </alternativeName>
    <alternativeName>
        <fullName evidence="10">Cell wall polymerase</fullName>
    </alternativeName>
    <alternativeName>
        <fullName evidence="9">Peptidoglycan polymerase</fullName>
    </alternativeName>
</protein>
<evidence type="ECO:0000256" key="2">
    <source>
        <dbReference type="ARBA" id="ARBA00022676"/>
    </source>
</evidence>
<organism evidence="17 18">
    <name type="scientific">Candidatus Vogelbacteria bacterium RIFOXYD1_FULL_44_32</name>
    <dbReference type="NCBI Taxonomy" id="1802438"/>
    <lineage>
        <taxon>Bacteria</taxon>
        <taxon>Candidatus Vogeliibacteriota</taxon>
    </lineage>
</organism>
<keyword evidence="4 16" id="KW-0812">Transmembrane</keyword>
<evidence type="ECO:0000256" key="14">
    <source>
        <dbReference type="ARBA" id="ARBA00044770"/>
    </source>
</evidence>
<dbReference type="Proteomes" id="UP000177043">
    <property type="component" value="Unassembled WGS sequence"/>
</dbReference>
<evidence type="ECO:0000256" key="4">
    <source>
        <dbReference type="ARBA" id="ARBA00022692"/>
    </source>
</evidence>
<dbReference type="EC" id="2.4.99.28" evidence="14"/>
<evidence type="ECO:0000256" key="1">
    <source>
        <dbReference type="ARBA" id="ARBA00004141"/>
    </source>
</evidence>
<feature type="transmembrane region" description="Helical" evidence="16">
    <location>
        <begin position="336"/>
        <end position="360"/>
    </location>
</feature>